<comment type="caution">
    <text evidence="2">The sequence shown here is derived from an EMBL/GenBank/DDBJ whole genome shotgun (WGS) entry which is preliminary data.</text>
</comment>
<dbReference type="InterPro" id="IPR011032">
    <property type="entry name" value="GroES-like_sf"/>
</dbReference>
<organism evidence="2 3">
    <name type="scientific">Cellulomonas hominis</name>
    <dbReference type="NCBI Taxonomy" id="156981"/>
    <lineage>
        <taxon>Bacteria</taxon>
        <taxon>Bacillati</taxon>
        <taxon>Actinomycetota</taxon>
        <taxon>Actinomycetes</taxon>
        <taxon>Micrococcales</taxon>
        <taxon>Cellulomonadaceae</taxon>
        <taxon>Cellulomonas</taxon>
    </lineage>
</organism>
<dbReference type="Pfam" id="PF13602">
    <property type="entry name" value="ADH_zinc_N_2"/>
    <property type="match status" value="1"/>
</dbReference>
<evidence type="ECO:0000313" key="3">
    <source>
        <dbReference type="Proteomes" id="UP000321723"/>
    </source>
</evidence>
<gene>
    <name evidence="2" type="ORF">CHO01_09720</name>
</gene>
<dbReference type="Proteomes" id="UP000321723">
    <property type="component" value="Unassembled WGS sequence"/>
</dbReference>
<evidence type="ECO:0000259" key="1">
    <source>
        <dbReference type="SMART" id="SM00829"/>
    </source>
</evidence>
<feature type="domain" description="Enoyl reductase (ER)" evidence="1">
    <location>
        <begin position="21"/>
        <end position="316"/>
    </location>
</feature>
<dbReference type="InterPro" id="IPR036291">
    <property type="entry name" value="NAD(P)-bd_dom_sf"/>
</dbReference>
<proteinExistence type="predicted"/>
<dbReference type="PANTHER" id="PTHR11695">
    <property type="entry name" value="ALCOHOL DEHYDROGENASE RELATED"/>
    <property type="match status" value="1"/>
</dbReference>
<dbReference type="CDD" id="cd05289">
    <property type="entry name" value="MDR_like_2"/>
    <property type="match status" value="1"/>
</dbReference>
<dbReference type="InterPro" id="IPR050700">
    <property type="entry name" value="YIM1/Zinc_Alcohol_DH_Fams"/>
</dbReference>
<dbReference type="AlphaFoldDB" id="A0A511F997"/>
<dbReference type="EMBL" id="BJVQ01000008">
    <property type="protein sequence ID" value="GEL45856.1"/>
    <property type="molecule type" value="Genomic_DNA"/>
</dbReference>
<dbReference type="Gene3D" id="3.40.50.720">
    <property type="entry name" value="NAD(P)-binding Rossmann-like Domain"/>
    <property type="match status" value="1"/>
</dbReference>
<accession>A0A511F997</accession>
<evidence type="ECO:0000313" key="2">
    <source>
        <dbReference type="EMBL" id="GEL45856.1"/>
    </source>
</evidence>
<dbReference type="SUPFAM" id="SSF51735">
    <property type="entry name" value="NAD(P)-binding Rossmann-fold domains"/>
    <property type="match status" value="1"/>
</dbReference>
<dbReference type="Gene3D" id="3.90.180.10">
    <property type="entry name" value="Medium-chain alcohol dehydrogenases, catalytic domain"/>
    <property type="match status" value="1"/>
</dbReference>
<dbReference type="InterPro" id="IPR020843">
    <property type="entry name" value="ER"/>
</dbReference>
<dbReference type="Pfam" id="PF08240">
    <property type="entry name" value="ADH_N"/>
    <property type="match status" value="1"/>
</dbReference>
<keyword evidence="3" id="KW-1185">Reference proteome</keyword>
<dbReference type="SMART" id="SM00829">
    <property type="entry name" value="PKS_ER"/>
    <property type="match status" value="1"/>
</dbReference>
<sequence length="318" mass="32711">MRGAPAGFADGMKAVAYETFGGAEVLRVVDRPEPHIGPDSVLVKVVAVGLNPVDYKIREGYLQGLIDTHLPAVPAWDVAGVVVKPGLDTPELVAGDEVLAYARKDIVSDGTLAEYVAVPVRTAAKKPAGLSFEQAAALPLAGLTALQSVRRSGLAAGRTVLVHAAAGGVGSIATQLAVHRGARVVGTASAGNHDFLRGLGAEPVAYGDGLVDAARALAPEGFDVILDYVGGQAIDTAPALLKPGGTVVSITDARARDELGGHYVWVRPDSADLAELATLAAEGVVTVEVSQTFDLDHAADAYRALETGHTRGKIVVRV</sequence>
<dbReference type="PANTHER" id="PTHR11695:SF294">
    <property type="entry name" value="RETICULON-4-INTERACTING PROTEIN 1, MITOCHONDRIAL"/>
    <property type="match status" value="1"/>
</dbReference>
<name>A0A511F997_9CELL</name>
<reference evidence="2 3" key="1">
    <citation type="submission" date="2019-07" db="EMBL/GenBank/DDBJ databases">
        <title>Whole genome shotgun sequence of Cellulomonas hominis NBRC 16055.</title>
        <authorList>
            <person name="Hosoyama A."/>
            <person name="Uohara A."/>
            <person name="Ohji S."/>
            <person name="Ichikawa N."/>
        </authorList>
    </citation>
    <scope>NUCLEOTIDE SEQUENCE [LARGE SCALE GENOMIC DNA]</scope>
    <source>
        <strain evidence="2 3">NBRC 16055</strain>
    </source>
</reference>
<dbReference type="InterPro" id="IPR013154">
    <property type="entry name" value="ADH-like_N"/>
</dbReference>
<dbReference type="SUPFAM" id="SSF50129">
    <property type="entry name" value="GroES-like"/>
    <property type="match status" value="1"/>
</dbReference>
<dbReference type="GO" id="GO:0016491">
    <property type="term" value="F:oxidoreductase activity"/>
    <property type="evidence" value="ECO:0007669"/>
    <property type="project" value="InterPro"/>
</dbReference>
<protein>
    <submittedName>
        <fullName evidence="2">Oxidoreductase</fullName>
    </submittedName>
</protein>